<name>A0ACD5BJ35_9PSEU</name>
<gene>
    <name evidence="1" type="ORF">LCL61_28340</name>
</gene>
<evidence type="ECO:0000313" key="1">
    <source>
        <dbReference type="EMBL" id="WYW19459.1"/>
    </source>
</evidence>
<accession>A0ACD5BJ35</accession>
<organism evidence="1 2">
    <name type="scientific">Amycolatopsis coloradensis</name>
    <dbReference type="NCBI Taxonomy" id="76021"/>
    <lineage>
        <taxon>Bacteria</taxon>
        <taxon>Bacillati</taxon>
        <taxon>Actinomycetota</taxon>
        <taxon>Actinomycetes</taxon>
        <taxon>Pseudonocardiales</taxon>
        <taxon>Pseudonocardiaceae</taxon>
        <taxon>Amycolatopsis</taxon>
    </lineage>
</organism>
<dbReference type="EMBL" id="CP150484">
    <property type="protein sequence ID" value="WYW19459.1"/>
    <property type="molecule type" value="Genomic_DNA"/>
</dbReference>
<reference evidence="1" key="1">
    <citation type="submission" date="2023-10" db="EMBL/GenBank/DDBJ databases">
        <title>Whole genome sequencing of actinobacterial strain Amycolatopsis sp. (BCA-696) identifies the underlying plant growth-promoting genes.</title>
        <authorList>
            <person name="Gandham P."/>
            <person name="Vadla N."/>
            <person name="Saji A."/>
            <person name="Srinivas V."/>
            <person name="Ruperao P."/>
            <person name="Selvanayagam S."/>
            <person name="Saxena R.K."/>
            <person name="Rathore A."/>
            <person name="Gopalakrishnan S."/>
            <person name="Thakur V."/>
        </authorList>
    </citation>
    <scope>NUCLEOTIDE SEQUENCE</scope>
    <source>
        <strain evidence="1">BCA-696</strain>
    </source>
</reference>
<evidence type="ECO:0000313" key="2">
    <source>
        <dbReference type="Proteomes" id="UP001456344"/>
    </source>
</evidence>
<keyword evidence="2" id="KW-1185">Reference proteome</keyword>
<protein>
    <submittedName>
        <fullName evidence="1">Uncharacterized protein</fullName>
    </submittedName>
</protein>
<dbReference type="Proteomes" id="UP001456344">
    <property type="component" value="Chromosome"/>
</dbReference>
<proteinExistence type="predicted"/>
<sequence>MALKSALNLNLATFAEHLGLSPSTVNHWSAPGSSVTPGREAQELLTVALNQAPGEVRNRFWATVGAGADDPAGDSERLDLGGQIRDGAKLSMAMADEAAQLASSDEQLRYLRDELCRIAVAYVHTPLSTVVDDLRDAQKALAAITQTAHRPRSAQEATVLSGVLCLLLAHASQNAGDPKAALQQLRSASTFANVAGSDALRAWTLGSAALMLEWSSRPGEAAARAREGLQYPVSTESRQRLLAIVARSAARAGDAPAARDALARLGDLDPTPATRDEVVDFGGLLSFPVTKLTYYQGGALTLLGDYELAERHSMTAINGYETGPLEDRSYGDEALARLDVTRARLGQGDVTGALAAAEPVLTLDDQLRIRQIDTTIGLLRADALTLAGRRHRDAAELTDRLTGYLTTARQAPRALPSARA</sequence>